<comment type="caution">
    <text evidence="1">The sequence shown here is derived from an EMBL/GenBank/DDBJ whole genome shotgun (WGS) entry which is preliminary data.</text>
</comment>
<sequence length="451" mass="51998">MTKASAGTLLRPSKSRSFGYIKHLRCPPSSREGREKSRRSSIQFVHYNVPDVSRAQTPAIPPIGKLGWGPVDSKIKYSNMRRTSYGSQHAFQNTTQESYGYEGRYEGEYEEGYDDGYNRRRNREYQRSDLDALAEIEPYTTLMDYLTARNPPILGPMESANLRRRNAKSPDYAFIWWDVRNTRQWNTFNLQNILATPDLDRLLRMPIPQAELSEPFIDDEILHQGDRIAFLTIVRDYFCAKVTTALSQSIGTRSHQSLSMVLGSELGSSADIAGVYQSPSRPNGQIRVAGFVKSCREWNTMMQAGGDEKRREFLQVLSQLQRYMREHNTRYGYVLTEQELVCVRLATDAENRPIFGCLDIANPIQWNQHGTNRLTICLSLWFLHFLAKRDPLPDWAGWEIPVPSAEECSRRYCMAKDPWVPDPKYDEVELARVKRGWGEAEEPYAYGETFR</sequence>
<evidence type="ECO:0000313" key="1">
    <source>
        <dbReference type="EMBL" id="KAF3289878.1"/>
    </source>
</evidence>
<name>A0A7C8VGT8_ORBOL</name>
<dbReference type="OrthoDB" id="5300765at2759"/>
<reference evidence="1 2" key="1">
    <citation type="submission" date="2020-01" db="EMBL/GenBank/DDBJ databases">
        <authorList>
            <person name="Palmer J.M."/>
        </authorList>
    </citation>
    <scope>NUCLEOTIDE SEQUENCE [LARGE SCALE GENOMIC DNA]</scope>
    <source>
        <strain evidence="1 2">TWF970</strain>
    </source>
</reference>
<proteinExistence type="predicted"/>
<organism evidence="1 2">
    <name type="scientific">Orbilia oligospora</name>
    <name type="common">Nematode-trapping fungus</name>
    <name type="synonym">Arthrobotrys oligospora</name>
    <dbReference type="NCBI Taxonomy" id="2813651"/>
    <lineage>
        <taxon>Eukaryota</taxon>
        <taxon>Fungi</taxon>
        <taxon>Dikarya</taxon>
        <taxon>Ascomycota</taxon>
        <taxon>Pezizomycotina</taxon>
        <taxon>Orbiliomycetes</taxon>
        <taxon>Orbiliales</taxon>
        <taxon>Orbiliaceae</taxon>
        <taxon>Orbilia</taxon>
    </lineage>
</organism>
<protein>
    <submittedName>
        <fullName evidence="1">Uncharacterized protein</fullName>
    </submittedName>
</protein>
<dbReference type="EMBL" id="JAABOJ010000002">
    <property type="protein sequence ID" value="KAF3289878.1"/>
    <property type="molecule type" value="Genomic_DNA"/>
</dbReference>
<evidence type="ECO:0000313" key="2">
    <source>
        <dbReference type="Proteomes" id="UP000474640"/>
    </source>
</evidence>
<accession>A0A7C8VGT8</accession>
<dbReference type="AlphaFoldDB" id="A0A7C8VGT8"/>
<dbReference type="Proteomes" id="UP000474640">
    <property type="component" value="Unassembled WGS sequence"/>
</dbReference>
<gene>
    <name evidence="1" type="ORF">TWF970_003622</name>
</gene>